<evidence type="ECO:0000313" key="4">
    <source>
        <dbReference type="EMBL" id="PZR81997.1"/>
    </source>
</evidence>
<comment type="caution">
    <text evidence="4">The sequence shown here is derived from an EMBL/GenBank/DDBJ whole genome shotgun (WGS) entry which is preliminary data.</text>
</comment>
<feature type="transmembrane region" description="Helical" evidence="2">
    <location>
        <begin position="105"/>
        <end position="126"/>
    </location>
</feature>
<evidence type="ECO:0008006" key="7">
    <source>
        <dbReference type="Google" id="ProtNLM"/>
    </source>
</evidence>
<keyword evidence="2" id="KW-0812">Transmembrane</keyword>
<dbReference type="EMBL" id="QHBU01000086">
    <property type="protein sequence ID" value="PZR81997.1"/>
    <property type="molecule type" value="Genomic_DNA"/>
</dbReference>
<feature type="compositionally biased region" description="Basic residues" evidence="1">
    <location>
        <begin position="1"/>
        <end position="23"/>
    </location>
</feature>
<dbReference type="Proteomes" id="UP000248724">
    <property type="component" value="Unassembled WGS sequence"/>
</dbReference>
<evidence type="ECO:0000256" key="2">
    <source>
        <dbReference type="SAM" id="Phobius"/>
    </source>
</evidence>
<organism evidence="4 5">
    <name type="scientific">Candidatus Aeolococcus gillhamiae</name>
    <dbReference type="NCBI Taxonomy" id="3127015"/>
    <lineage>
        <taxon>Bacteria</taxon>
        <taxon>Bacillati</taxon>
        <taxon>Candidatus Dormiibacterota</taxon>
        <taxon>Candidatus Dormibacteria</taxon>
        <taxon>Candidatus Aeolococcales</taxon>
        <taxon>Candidatus Aeolococcaceae</taxon>
        <taxon>Candidatus Aeolococcus</taxon>
    </lineage>
</organism>
<feature type="transmembrane region" description="Helical" evidence="2">
    <location>
        <begin position="146"/>
        <end position="171"/>
    </location>
</feature>
<accession>A0A2W5ZDH2</accession>
<feature type="transmembrane region" description="Helical" evidence="2">
    <location>
        <begin position="44"/>
        <end position="69"/>
    </location>
</feature>
<gene>
    <name evidence="4" type="ORF">DLM65_04855</name>
    <name evidence="3" type="ORF">JF886_11045</name>
</gene>
<dbReference type="Proteomes" id="UP000606991">
    <property type="component" value="Unassembled WGS sequence"/>
</dbReference>
<evidence type="ECO:0000313" key="6">
    <source>
        <dbReference type="Proteomes" id="UP000606991"/>
    </source>
</evidence>
<evidence type="ECO:0000313" key="5">
    <source>
        <dbReference type="Proteomes" id="UP000248724"/>
    </source>
</evidence>
<reference evidence="4" key="2">
    <citation type="submission" date="2018-05" db="EMBL/GenBank/DDBJ databases">
        <authorList>
            <person name="Ferrari B."/>
        </authorList>
    </citation>
    <scope>NUCLEOTIDE SEQUENCE</scope>
    <source>
        <strain evidence="4">RRmetagenome_bin12</strain>
    </source>
</reference>
<dbReference type="EMBL" id="JAEKNS010000114">
    <property type="protein sequence ID" value="MBJ7595376.1"/>
    <property type="molecule type" value="Genomic_DNA"/>
</dbReference>
<name>A0A2W5ZDH2_9BACT</name>
<dbReference type="RefSeq" id="WP_337312427.1">
    <property type="nucleotide sequence ID" value="NZ_JAEKNS010000114.1"/>
</dbReference>
<feature type="transmembrane region" description="Helical" evidence="2">
    <location>
        <begin position="81"/>
        <end position="98"/>
    </location>
</feature>
<reference evidence="4 5" key="1">
    <citation type="journal article" date="2017" name="Nature">
        <title>Atmospheric trace gases support primary production in Antarctic desert surface soil.</title>
        <authorList>
            <person name="Ji M."/>
            <person name="Greening C."/>
            <person name="Vanwonterghem I."/>
            <person name="Carere C.R."/>
            <person name="Bay S.K."/>
            <person name="Steen J.A."/>
            <person name="Montgomery K."/>
            <person name="Lines T."/>
            <person name="Beardall J."/>
            <person name="van Dorst J."/>
            <person name="Snape I."/>
            <person name="Stott M.B."/>
            <person name="Hugenholtz P."/>
            <person name="Ferrari B.C."/>
        </authorList>
    </citation>
    <scope>NUCLEOTIDE SEQUENCE [LARGE SCALE GENOMIC DNA]</scope>
    <source>
        <strain evidence="4">RRmetagenome_bin12</strain>
    </source>
</reference>
<protein>
    <recommendedName>
        <fullName evidence="7">TIGR04086 family membrane protein</fullName>
    </recommendedName>
</protein>
<evidence type="ECO:0000313" key="3">
    <source>
        <dbReference type="EMBL" id="MBJ7595376.1"/>
    </source>
</evidence>
<proteinExistence type="predicted"/>
<evidence type="ECO:0000256" key="1">
    <source>
        <dbReference type="SAM" id="MobiDB-lite"/>
    </source>
</evidence>
<dbReference type="AlphaFoldDB" id="A0A2W5ZDH2"/>
<keyword evidence="2" id="KW-0472">Membrane</keyword>
<feature type="region of interest" description="Disordered" evidence="1">
    <location>
        <begin position="1"/>
        <end position="25"/>
    </location>
</feature>
<keyword evidence="2" id="KW-1133">Transmembrane helix</keyword>
<reference evidence="3 6" key="3">
    <citation type="submission" date="2020-10" db="EMBL/GenBank/DDBJ databases">
        <title>Ca. Dormibacterota MAGs.</title>
        <authorList>
            <person name="Montgomery K."/>
        </authorList>
    </citation>
    <scope>NUCLEOTIDE SEQUENCE [LARGE SCALE GENOMIC DNA]</scope>
    <source>
        <strain evidence="3">SC8812_S17_18</strain>
    </source>
</reference>
<accession>A0A934JTE7</accession>
<sequence length="175" mass="17919">MSKAKQRRAPARARTARPARPRPPRAGAAVVAAERGQVSWSSCLIGLFAGEVLLFLVSNLALGITNAAFGSAGFRTADGGIVGVSTFLAVFFGGYLAARLAGRFGLYQGVVVGAGFIAVGAIFQLAQEAQIVHSSLASGTHTLVDLGPMSMGNLISGDMLALVGGSIGGLFSRRR</sequence>